<dbReference type="RefSeq" id="WP_352888939.1">
    <property type="nucleotide sequence ID" value="NZ_JBEPIJ010000008.1"/>
</dbReference>
<gene>
    <name evidence="2" type="ORF">ABSH63_08330</name>
</gene>
<comment type="caution">
    <text evidence="2">The sequence shown here is derived from an EMBL/GenBank/DDBJ whole genome shotgun (WGS) entry which is preliminary data.</text>
</comment>
<dbReference type="Proteomes" id="UP001465331">
    <property type="component" value="Unassembled WGS sequence"/>
</dbReference>
<feature type="region of interest" description="Disordered" evidence="1">
    <location>
        <begin position="1"/>
        <end position="49"/>
    </location>
</feature>
<keyword evidence="3" id="KW-1185">Reference proteome</keyword>
<proteinExistence type="predicted"/>
<evidence type="ECO:0000313" key="3">
    <source>
        <dbReference type="Proteomes" id="UP001465331"/>
    </source>
</evidence>
<protein>
    <submittedName>
        <fullName evidence="2">Uncharacterized protein</fullName>
    </submittedName>
</protein>
<organism evidence="2 3">
    <name type="scientific">Sinimarinibacterium thermocellulolyticum</name>
    <dbReference type="NCBI Taxonomy" id="3170016"/>
    <lineage>
        <taxon>Bacteria</taxon>
        <taxon>Pseudomonadati</taxon>
        <taxon>Pseudomonadota</taxon>
        <taxon>Gammaproteobacteria</taxon>
        <taxon>Nevskiales</taxon>
        <taxon>Nevskiaceae</taxon>
        <taxon>Sinimarinibacterium</taxon>
    </lineage>
</organism>
<dbReference type="EMBL" id="JBEPIJ010000008">
    <property type="protein sequence ID" value="MES0874007.1"/>
    <property type="molecule type" value="Genomic_DNA"/>
</dbReference>
<name>A0ABV2A9W2_9GAMM</name>
<evidence type="ECO:0000313" key="2">
    <source>
        <dbReference type="EMBL" id="MES0874007.1"/>
    </source>
</evidence>
<reference evidence="2 3" key="1">
    <citation type="submission" date="2024-06" db="EMBL/GenBank/DDBJ databases">
        <authorList>
            <person name="Li Z."/>
            <person name="Jiang Y."/>
        </authorList>
    </citation>
    <scope>NUCLEOTIDE SEQUENCE [LARGE SCALE GENOMIC DNA]</scope>
    <source>
        <strain evidence="2 3">HSW-8</strain>
    </source>
</reference>
<accession>A0ABV2A9W2</accession>
<evidence type="ECO:0000256" key="1">
    <source>
        <dbReference type="SAM" id="MobiDB-lite"/>
    </source>
</evidence>
<sequence>MESDAAVKRLAWKAGVPPDDDDADRGRGFWVQLEEPKDRPNEPESTFRAFMDENVRDVFDLVDDDPDDATDRRRNGRRKFADDRKLLVLDRDPETSQLLLDRRPVGEQLLLRPNTLTLHRQIQALQALQNAPSSFHLPLLRLMESVDHAWWPAW</sequence>